<feature type="transmembrane region" description="Helical" evidence="10">
    <location>
        <begin position="238"/>
        <end position="259"/>
    </location>
</feature>
<dbReference type="GO" id="GO:0015375">
    <property type="term" value="F:glycine:sodium symporter activity"/>
    <property type="evidence" value="ECO:0007669"/>
    <property type="project" value="TreeGrafter"/>
</dbReference>
<evidence type="ECO:0000256" key="7">
    <source>
        <dbReference type="ARBA" id="ARBA00023136"/>
    </source>
</evidence>
<evidence type="ECO:0000256" key="9">
    <source>
        <dbReference type="SAM" id="MobiDB-lite"/>
    </source>
</evidence>
<keyword evidence="3" id="KW-0813">Transport</keyword>
<evidence type="ECO:0000313" key="12">
    <source>
        <dbReference type="Proteomes" id="UP001107558"/>
    </source>
</evidence>
<dbReference type="PROSITE" id="PS50267">
    <property type="entry name" value="NA_NEUROTRAN_SYMP_3"/>
    <property type="match status" value="1"/>
</dbReference>
<dbReference type="Proteomes" id="UP001107558">
    <property type="component" value="Chromosome 2"/>
</dbReference>
<keyword evidence="7 10" id="KW-0472">Membrane</keyword>
<comment type="caution">
    <text evidence="11">The sequence shown here is derived from an EMBL/GenBank/DDBJ whole genome shotgun (WGS) entry which is preliminary data.</text>
</comment>
<evidence type="ECO:0000313" key="11">
    <source>
        <dbReference type="EMBL" id="KAG5679428.1"/>
    </source>
</evidence>
<feature type="binding site" evidence="8">
    <location>
        <position position="174"/>
    </location>
    <ligand>
        <name>Na(+)</name>
        <dbReference type="ChEBI" id="CHEBI:29101"/>
        <label>1</label>
    </ligand>
</feature>
<name>A0A9J6CBC2_POLVA</name>
<keyword evidence="8" id="KW-0915">Sodium</keyword>
<dbReference type="InterPro" id="IPR000175">
    <property type="entry name" value="Na/ntran_symport"/>
</dbReference>
<accession>A0A9J6CBC2</accession>
<comment type="subcellular location">
    <subcellularLocation>
        <location evidence="1">Membrane</location>
        <topology evidence="1">Multi-pass membrane protein</topology>
    </subcellularLocation>
</comment>
<evidence type="ECO:0000256" key="4">
    <source>
        <dbReference type="ARBA" id="ARBA00022692"/>
    </source>
</evidence>
<feature type="transmembrane region" description="Helical" evidence="10">
    <location>
        <begin position="501"/>
        <end position="519"/>
    </location>
</feature>
<feature type="compositionally biased region" description="Polar residues" evidence="9">
    <location>
        <begin position="800"/>
        <end position="814"/>
    </location>
</feature>
<keyword evidence="8" id="KW-0479">Metal-binding</keyword>
<keyword evidence="5" id="KW-0769">Symport</keyword>
<dbReference type="GO" id="GO:0005886">
    <property type="term" value="C:plasma membrane"/>
    <property type="evidence" value="ECO:0007669"/>
    <property type="project" value="TreeGrafter"/>
</dbReference>
<evidence type="ECO:0000256" key="5">
    <source>
        <dbReference type="ARBA" id="ARBA00022847"/>
    </source>
</evidence>
<proteinExistence type="inferred from homology"/>
<dbReference type="Pfam" id="PF00209">
    <property type="entry name" value="SNF"/>
    <property type="match status" value="1"/>
</dbReference>
<gene>
    <name evidence="11" type="ORF">PVAND_008995</name>
</gene>
<feature type="transmembrane region" description="Helical" evidence="10">
    <location>
        <begin position="187"/>
        <end position="207"/>
    </location>
</feature>
<keyword evidence="6 10" id="KW-1133">Transmembrane helix</keyword>
<dbReference type="GO" id="GO:0046872">
    <property type="term" value="F:metal ion binding"/>
    <property type="evidence" value="ECO:0007669"/>
    <property type="project" value="UniProtKB-KW"/>
</dbReference>
<dbReference type="OrthoDB" id="6581954at2759"/>
<dbReference type="PRINTS" id="PR00176">
    <property type="entry name" value="NANEUSMPORT"/>
</dbReference>
<dbReference type="InterPro" id="IPR037272">
    <property type="entry name" value="SNS_sf"/>
</dbReference>
<dbReference type="SUPFAM" id="SSF161070">
    <property type="entry name" value="SNF-like"/>
    <property type="match status" value="1"/>
</dbReference>
<organism evidence="11 12">
    <name type="scientific">Polypedilum vanderplanki</name>
    <name type="common">Sleeping chironomid midge</name>
    <dbReference type="NCBI Taxonomy" id="319348"/>
    <lineage>
        <taxon>Eukaryota</taxon>
        <taxon>Metazoa</taxon>
        <taxon>Ecdysozoa</taxon>
        <taxon>Arthropoda</taxon>
        <taxon>Hexapoda</taxon>
        <taxon>Insecta</taxon>
        <taxon>Pterygota</taxon>
        <taxon>Neoptera</taxon>
        <taxon>Endopterygota</taxon>
        <taxon>Diptera</taxon>
        <taxon>Nematocera</taxon>
        <taxon>Chironomoidea</taxon>
        <taxon>Chironomidae</taxon>
        <taxon>Chironominae</taxon>
        <taxon>Polypedilum</taxon>
        <taxon>Polypedilum</taxon>
    </lineage>
</organism>
<evidence type="ECO:0000256" key="10">
    <source>
        <dbReference type="SAM" id="Phobius"/>
    </source>
</evidence>
<dbReference type="AlphaFoldDB" id="A0A9J6CBC2"/>
<dbReference type="EMBL" id="JADBJN010000002">
    <property type="protein sequence ID" value="KAG5679428.1"/>
    <property type="molecule type" value="Genomic_DNA"/>
</dbReference>
<evidence type="ECO:0000256" key="1">
    <source>
        <dbReference type="ARBA" id="ARBA00004141"/>
    </source>
</evidence>
<comment type="similarity">
    <text evidence="2">Belongs to the sodium:neurotransmitter symporter (SNF) (TC 2.A.22) family.</text>
</comment>
<feature type="compositionally biased region" description="Polar residues" evidence="9">
    <location>
        <begin position="613"/>
        <end position="630"/>
    </location>
</feature>
<evidence type="ECO:0000256" key="8">
    <source>
        <dbReference type="PIRSR" id="PIRSR600175-1"/>
    </source>
</evidence>
<evidence type="ECO:0000256" key="6">
    <source>
        <dbReference type="ARBA" id="ARBA00022989"/>
    </source>
</evidence>
<feature type="transmembrane region" description="Helical" evidence="10">
    <location>
        <begin position="459"/>
        <end position="481"/>
    </location>
</feature>
<keyword evidence="4 10" id="KW-0812">Transmembrane</keyword>
<keyword evidence="12" id="KW-1185">Reference proteome</keyword>
<evidence type="ECO:0000256" key="3">
    <source>
        <dbReference type="ARBA" id="ARBA00022448"/>
    </source>
</evidence>
<dbReference type="PANTHER" id="PTHR11616:SF240">
    <property type="entry name" value="BLOATED TUBULES, ISOFORM B-RELATED"/>
    <property type="match status" value="1"/>
</dbReference>
<evidence type="ECO:0000256" key="2">
    <source>
        <dbReference type="ARBA" id="ARBA00006459"/>
    </source>
</evidence>
<sequence>MGWKKKSQPKQSISSVTSMSFLTEQNLTFHRFSDGRTSCEAKTNPLCDPELINTQQQSIWATNASLDYSNTNPTLIANENETSTMKILPSTIDDSIDNRSDAGARKKRYSAYSVGNTSTISNTTVNNTQHNGSTMKLIQIQKDDDNSDSSSKQSRCSIFRGTILCLCMNLTYANIVRFPRELERHGIAFLVPYLLIMFVIGIPIVLLEMALGQFLGQGAAHCWKSSPFFKGAAIVGRIGSWLGCIWISMQMSLALLHIGQMSFSSVPFRQCPSTVQLVDNKYEEVAVLGQRCLQKTFLRTVSESSLSFGLLAHWTCFHLGYYYDVYTQQSNLTTITSIYDRAFFEPPNTYLRSLIPSLCLSYDHPCWCCFIIYSHFILHRRLIRRHPNYIYVFCSNVCGPFFDASNVPLYVSRFLDFRWTGLIIVCALVFEIIAITWIYGIKDLSIDLEFSIGRPIFKLWLVLWSIVPVLLTAIVTCFIVFPTTRISSIEPIINDIVPKWIPIIICLLIIILVAIYETTKQVDYNTFNMIHEATKAAKDWGPADPLVRHAWKQWKSVCDDTGQRDFTLKRRGTKDWTNSIKKGQYSHAKRNTNTINGAHKYNNGNTKTHHIHQTSTPSMTGGSNSPNYSGSVFGDSAIEEDISCGEKYGDNSRRSSNNINRQHSDGSHHHQHRLYQAPSSHDEVDEMNNRNNNNYQKIPIRIAPINDHQRIIKRNSYLQAQNDQNDDDNDEEHFASRIEILPPEIHPTFTLPLPTPPPAQFQAQSTFMPITTTRNPLCQIQQRNLISNIVIGAGDAGYSDNGSYSTKTTSNRTPSDAAYNDNWRRLQSGGKRRHNNANDEFSTEL</sequence>
<protein>
    <submittedName>
        <fullName evidence="11">Uncharacterized protein</fullName>
    </submittedName>
</protein>
<feature type="region of interest" description="Disordered" evidence="9">
    <location>
        <begin position="798"/>
        <end position="845"/>
    </location>
</feature>
<feature type="region of interest" description="Disordered" evidence="9">
    <location>
        <begin position="602"/>
        <end position="693"/>
    </location>
</feature>
<reference evidence="11" key="1">
    <citation type="submission" date="2021-03" db="EMBL/GenBank/DDBJ databases">
        <title>Chromosome level genome of the anhydrobiotic midge Polypedilum vanderplanki.</title>
        <authorList>
            <person name="Yoshida Y."/>
            <person name="Kikawada T."/>
            <person name="Gusev O."/>
        </authorList>
    </citation>
    <scope>NUCLEOTIDE SEQUENCE</scope>
    <source>
        <strain evidence="11">NIAS01</strain>
        <tissue evidence="11">Whole body or cell culture</tissue>
    </source>
</reference>
<dbReference type="PANTHER" id="PTHR11616">
    <property type="entry name" value="SODIUM/CHLORIDE DEPENDENT TRANSPORTER"/>
    <property type="match status" value="1"/>
</dbReference>
<feature type="transmembrane region" description="Helical" evidence="10">
    <location>
        <begin position="417"/>
        <end position="439"/>
    </location>
</feature>